<dbReference type="InterPro" id="IPR038330">
    <property type="entry name" value="TspO/MBR-related_sf"/>
</dbReference>
<dbReference type="CDD" id="cd15904">
    <property type="entry name" value="TSPO_MBR"/>
    <property type="match status" value="1"/>
</dbReference>
<dbReference type="AlphaFoldDB" id="A0A5R9J9R6"/>
<keyword evidence="8" id="KW-1185">Reference proteome</keyword>
<dbReference type="PANTHER" id="PTHR10057:SF0">
    <property type="entry name" value="TRANSLOCATOR PROTEIN"/>
    <property type="match status" value="1"/>
</dbReference>
<dbReference type="InterPro" id="IPR004307">
    <property type="entry name" value="TspO_MBR"/>
</dbReference>
<dbReference type="GO" id="GO:0033013">
    <property type="term" value="P:tetrapyrrole metabolic process"/>
    <property type="evidence" value="ECO:0007669"/>
    <property type="project" value="UniProtKB-ARBA"/>
</dbReference>
<keyword evidence="3 6" id="KW-0812">Transmembrane</keyword>
<evidence type="ECO:0000256" key="5">
    <source>
        <dbReference type="ARBA" id="ARBA00023136"/>
    </source>
</evidence>
<feature type="transmembrane region" description="Helical" evidence="6">
    <location>
        <begin position="108"/>
        <end position="128"/>
    </location>
</feature>
<comment type="caution">
    <text evidence="7">The sequence shown here is derived from an EMBL/GenBank/DDBJ whole genome shotgun (WGS) entry which is preliminary data.</text>
</comment>
<dbReference type="PANTHER" id="PTHR10057">
    <property type="entry name" value="PERIPHERAL-TYPE BENZODIAZEPINE RECEPTOR"/>
    <property type="match status" value="1"/>
</dbReference>
<dbReference type="EMBL" id="VCDI01000003">
    <property type="protein sequence ID" value="TLU72341.1"/>
    <property type="molecule type" value="Genomic_DNA"/>
</dbReference>
<keyword evidence="5 6" id="KW-0472">Membrane</keyword>
<evidence type="ECO:0000256" key="1">
    <source>
        <dbReference type="ARBA" id="ARBA00004141"/>
    </source>
</evidence>
<dbReference type="OrthoDB" id="7267156at2"/>
<name>A0A5R9J9R6_9PROT</name>
<sequence>MRKTSASLLASSAVALAQASGRRYSPTPDHPRTAAWYAKLRKPSATPPGPVFGAVWTGLDGLLAYSGTRLLAAEPSLQRTVALGFWGLNVLGVAGFPWVLFGRRQLGAATGVTVAMLATSGGAVATAAGVDRRAAWAGVPLAGWVLFASFLQEEVWRRNR</sequence>
<reference evidence="7 8" key="1">
    <citation type="submission" date="2019-05" db="EMBL/GenBank/DDBJ databases">
        <authorList>
            <person name="Pankratov T."/>
            <person name="Grouzdev D."/>
        </authorList>
    </citation>
    <scope>NUCLEOTIDE SEQUENCE [LARGE SCALE GENOMIC DNA]</scope>
    <source>
        <strain evidence="7 8">KEBCLARHB70R</strain>
    </source>
</reference>
<evidence type="ECO:0000256" key="4">
    <source>
        <dbReference type="ARBA" id="ARBA00022989"/>
    </source>
</evidence>
<evidence type="ECO:0000313" key="7">
    <source>
        <dbReference type="EMBL" id="TLU72341.1"/>
    </source>
</evidence>
<accession>A0A5R9J9R6</accession>
<dbReference type="GO" id="GO:0016020">
    <property type="term" value="C:membrane"/>
    <property type="evidence" value="ECO:0007669"/>
    <property type="project" value="UniProtKB-SubCell"/>
</dbReference>
<comment type="subcellular location">
    <subcellularLocation>
        <location evidence="1">Membrane</location>
        <topology evidence="1">Multi-pass membrane protein</topology>
    </subcellularLocation>
</comment>
<gene>
    <name evidence="7" type="ORF">FE263_09655</name>
</gene>
<feature type="transmembrane region" description="Helical" evidence="6">
    <location>
        <begin position="134"/>
        <end position="151"/>
    </location>
</feature>
<dbReference type="Proteomes" id="UP000305654">
    <property type="component" value="Unassembled WGS sequence"/>
</dbReference>
<dbReference type="Gene3D" id="1.20.1260.100">
    <property type="entry name" value="TspO/MBR protein"/>
    <property type="match status" value="1"/>
</dbReference>
<keyword evidence="4 6" id="KW-1133">Transmembrane helix</keyword>
<comment type="similarity">
    <text evidence="2">Belongs to the TspO/BZRP family.</text>
</comment>
<evidence type="ECO:0000256" key="6">
    <source>
        <dbReference type="SAM" id="Phobius"/>
    </source>
</evidence>
<dbReference type="Pfam" id="PF03073">
    <property type="entry name" value="TspO_MBR"/>
    <property type="match status" value="1"/>
</dbReference>
<feature type="transmembrane region" description="Helical" evidence="6">
    <location>
        <begin position="81"/>
        <end position="101"/>
    </location>
</feature>
<proteinExistence type="inferred from homology"/>
<evidence type="ECO:0000313" key="8">
    <source>
        <dbReference type="Proteomes" id="UP000305654"/>
    </source>
</evidence>
<evidence type="ECO:0000256" key="3">
    <source>
        <dbReference type="ARBA" id="ARBA00022692"/>
    </source>
</evidence>
<dbReference type="RefSeq" id="WP_138325803.1">
    <property type="nucleotide sequence ID" value="NZ_VCDI01000003.1"/>
</dbReference>
<evidence type="ECO:0000256" key="2">
    <source>
        <dbReference type="ARBA" id="ARBA00007524"/>
    </source>
</evidence>
<dbReference type="FunFam" id="1.20.1260.100:FF:000001">
    <property type="entry name" value="translocator protein 2"/>
    <property type="match status" value="1"/>
</dbReference>
<protein>
    <submittedName>
        <fullName evidence="7">Tryptophan-rich sensory protein</fullName>
    </submittedName>
</protein>
<organism evidence="7 8">
    <name type="scientific">Lichenicoccus roseus</name>
    <dbReference type="NCBI Taxonomy" id="2683649"/>
    <lineage>
        <taxon>Bacteria</taxon>
        <taxon>Pseudomonadati</taxon>
        <taxon>Pseudomonadota</taxon>
        <taxon>Alphaproteobacteria</taxon>
        <taxon>Acetobacterales</taxon>
        <taxon>Acetobacteraceae</taxon>
        <taxon>Lichenicoccus</taxon>
    </lineage>
</organism>